<dbReference type="EMBL" id="HG994366">
    <property type="protein sequence ID" value="CAF1885101.1"/>
    <property type="molecule type" value="Genomic_DNA"/>
</dbReference>
<reference evidence="1" key="1">
    <citation type="submission" date="2021-01" db="EMBL/GenBank/DDBJ databases">
        <authorList>
            <consortium name="Genoscope - CEA"/>
            <person name="William W."/>
        </authorList>
    </citation>
    <scope>NUCLEOTIDE SEQUENCE</scope>
</reference>
<proteinExistence type="predicted"/>
<dbReference type="Proteomes" id="UP001295469">
    <property type="component" value="Chromosome C02"/>
</dbReference>
<name>A0A816JMR2_BRANA</name>
<sequence length="49" mass="5809">KLVSSVGTKLNPIKTQHIREIRPRENHRTRLSYIYISVEDSREFPSPCR</sequence>
<organism evidence="1">
    <name type="scientific">Brassica napus</name>
    <name type="common">Rape</name>
    <dbReference type="NCBI Taxonomy" id="3708"/>
    <lineage>
        <taxon>Eukaryota</taxon>
        <taxon>Viridiplantae</taxon>
        <taxon>Streptophyta</taxon>
        <taxon>Embryophyta</taxon>
        <taxon>Tracheophyta</taxon>
        <taxon>Spermatophyta</taxon>
        <taxon>Magnoliopsida</taxon>
        <taxon>eudicotyledons</taxon>
        <taxon>Gunneridae</taxon>
        <taxon>Pentapetalae</taxon>
        <taxon>rosids</taxon>
        <taxon>malvids</taxon>
        <taxon>Brassicales</taxon>
        <taxon>Brassicaceae</taxon>
        <taxon>Brassiceae</taxon>
        <taxon>Brassica</taxon>
    </lineage>
</organism>
<accession>A0A816JMR2</accession>
<evidence type="ECO:0000313" key="1">
    <source>
        <dbReference type="EMBL" id="CAF1885101.1"/>
    </source>
</evidence>
<protein>
    <submittedName>
        <fullName evidence="1">(rape) hypothetical protein</fullName>
    </submittedName>
</protein>
<gene>
    <name evidence="1" type="ORF">DARMORV10_C02P06930.1</name>
</gene>
<feature type="non-terminal residue" evidence="1">
    <location>
        <position position="1"/>
    </location>
</feature>
<dbReference type="AlphaFoldDB" id="A0A816JMR2"/>